<evidence type="ECO:0000256" key="3">
    <source>
        <dbReference type="ARBA" id="ARBA00022490"/>
    </source>
</evidence>
<dbReference type="Pfam" id="PF00533">
    <property type="entry name" value="BRCT"/>
    <property type="match status" value="1"/>
</dbReference>
<keyword evidence="9" id="KW-0040">ANK repeat</keyword>
<dbReference type="Gene3D" id="3.40.50.10190">
    <property type="entry name" value="BRCT domain"/>
    <property type="match status" value="2"/>
</dbReference>
<feature type="compositionally biased region" description="Low complexity" evidence="10">
    <location>
        <begin position="273"/>
        <end position="304"/>
    </location>
</feature>
<feature type="repeat" description="ANK" evidence="9">
    <location>
        <begin position="1010"/>
        <end position="1042"/>
    </location>
</feature>
<protein>
    <submittedName>
        <fullName evidence="12">SLF1 protein</fullName>
    </submittedName>
</protein>
<gene>
    <name evidence="12" type="primary">SLF1</name>
    <name evidence="12" type="ORF">BLAG_LOCUS1503</name>
</gene>
<dbReference type="CDD" id="cd17738">
    <property type="entry name" value="BRCT_TopBP1_rpt7"/>
    <property type="match status" value="1"/>
</dbReference>
<sequence length="1252" mass="137913">MTANCRQRYVFQLSGFSGEERDNLTSKIQKLKGICLQEQPYKPSCTHVVSSKPCRSEKYLAACAAGKWILTRKFVDDSAAAGKWLDESPYEYGHKATLHKTSSVTLQQAPRRWRQRIAKDTVGAFAAWRSIIVVDDQKRRAAYKRLLESGGATVLKAKTVAHSQAVYAPQLTHVFLEKKYDSAFRILRRRGVLCLSPDYIAEFLLRNPPAEPAKFDVAVYAASSSTPQVSASAVGGQTPGVTKGDRTRNQVPREARGGKETSRDTEISRVLKKSVSPSQKQPSPSRLNTRSSTSKPSTPKKSSPIVEIMGKLSLPSPKKVRLGSSSTPEKVKKWSFTTPEKGKKGSFSTPEKKKRSFSTPEKRKEGSFPMTVKMIKESIPSSKKTRTRSFPTPEKVKKESIPSPVKMTKGSFPTVGKAALPTRGKVQIMPSALQLQLEGMKKRPLLTDSGKDRDTLQLMASKRRKLDVPGACFQPLFPVNNTKSRTTKVSQRSPLPLASAVCASVEVALDDHAYPAGLSLLQSTVSTLRYPPTHLIHRVMAEALLQAEDGLGAAQAYQVLKQIQTLHPPSHTPVNSYLYLKALRPPVQEQVGRVKGRKGRKQQQPEKQKEGVEWDFVKMVIRGAMGIADIQTTDETGEGPLYQSNCALLLKFLVSVLEQDFMAWLDRDTHKPGTPSCVLTSLLWPSGHCGVMTSHVTDLVSLLFHSLQNQQAGIVCLIQSIVAMAAECCQATDRQFGRMTSLTGSFSMGTSVCNLAQEIAAAYQKDPANQTKTVLHRLLETLQPPWLKLKVAQSLLGYYDDSLVAKEQHGFHKKPLSLRRVLLCYMYLVPKSLVSKQTAPATKGREKVPQENPPSPAKVKVEQGRLLRRDSSRGEPLRTLVDANHVKQLPVVAGKRKGSSTPEASPKKKPKLQVNRRNVRGETQLHVACIKNNVTKVHDLLSVPGIDVNAQDYAGWTPLHEACNHGHVEVVKELLAIKPQPSVASFFMVKNKDSPVKLSSALDLLAAPPDGTTALHDAVANGHVVVASMLLEAGGKTLLSRKNATGQTPSDLAVSEEMKTALKAPANPRRKPQANTNKSLKYATTPATPKDTSGVSNSKGLSQYVCQADYDRVLGRGTKQTTTSEDCERFATIVSHLTRAYVRIEQLQPMKKQRERQLECGSNNSGSSVCSYSNGRFKGANSSPISPVVVLQDIMLKVKSEEAKGVEEDLTSYMDMDQYLLGHERHLKMLTGQKEEMTDFCRTRLMEIRLCS</sequence>
<feature type="compositionally biased region" description="Polar residues" evidence="10">
    <location>
        <begin position="1085"/>
        <end position="1098"/>
    </location>
</feature>
<feature type="domain" description="BRCT" evidence="11">
    <location>
        <begin position="3"/>
        <end position="82"/>
    </location>
</feature>
<dbReference type="Pfam" id="PF12796">
    <property type="entry name" value="Ank_2"/>
    <property type="match status" value="1"/>
</dbReference>
<feature type="repeat" description="ANK" evidence="9">
    <location>
        <begin position="920"/>
        <end position="953"/>
    </location>
</feature>
<evidence type="ECO:0000256" key="10">
    <source>
        <dbReference type="SAM" id="MobiDB-lite"/>
    </source>
</evidence>
<dbReference type="OrthoDB" id="273147at2759"/>
<feature type="region of interest" description="Disordered" evidence="10">
    <location>
        <begin position="1062"/>
        <end position="1098"/>
    </location>
</feature>
<dbReference type="Pfam" id="PF00023">
    <property type="entry name" value="Ank"/>
    <property type="match status" value="1"/>
</dbReference>
<evidence type="ECO:0000256" key="5">
    <source>
        <dbReference type="ARBA" id="ARBA00022763"/>
    </source>
</evidence>
<dbReference type="GO" id="GO:1990166">
    <property type="term" value="P:protein localization to site of double-strand break"/>
    <property type="evidence" value="ECO:0007669"/>
    <property type="project" value="TreeGrafter"/>
</dbReference>
<dbReference type="GO" id="GO:0005634">
    <property type="term" value="C:nucleus"/>
    <property type="evidence" value="ECO:0007669"/>
    <property type="project" value="UniProtKB-SubCell"/>
</dbReference>
<dbReference type="GO" id="GO:0005813">
    <property type="term" value="C:centrosome"/>
    <property type="evidence" value="ECO:0007669"/>
    <property type="project" value="UniProtKB-SubCell"/>
</dbReference>
<dbReference type="SUPFAM" id="SSF48403">
    <property type="entry name" value="Ankyrin repeat"/>
    <property type="match status" value="1"/>
</dbReference>
<comment type="subcellular location">
    <subcellularLocation>
        <location evidence="2">Cytoplasm</location>
        <location evidence="2">Cytoskeleton</location>
        <location evidence="2">Microtubule organizing center</location>
        <location evidence="2">Centrosome</location>
    </subcellularLocation>
    <subcellularLocation>
        <location evidence="1">Nucleus</location>
    </subcellularLocation>
</comment>
<organism evidence="12 13">
    <name type="scientific">Branchiostoma lanceolatum</name>
    <name type="common">Common lancelet</name>
    <name type="synonym">Amphioxus lanceolatum</name>
    <dbReference type="NCBI Taxonomy" id="7740"/>
    <lineage>
        <taxon>Eukaryota</taxon>
        <taxon>Metazoa</taxon>
        <taxon>Chordata</taxon>
        <taxon>Cephalochordata</taxon>
        <taxon>Leptocardii</taxon>
        <taxon>Amphioxiformes</taxon>
        <taxon>Branchiostomatidae</taxon>
        <taxon>Branchiostoma</taxon>
    </lineage>
</organism>
<evidence type="ECO:0000256" key="2">
    <source>
        <dbReference type="ARBA" id="ARBA00004300"/>
    </source>
</evidence>
<feature type="region of interest" description="Disordered" evidence="10">
    <location>
        <begin position="228"/>
        <end position="415"/>
    </location>
</feature>
<feature type="repeat" description="ANK" evidence="9">
    <location>
        <begin position="954"/>
        <end position="975"/>
    </location>
</feature>
<reference evidence="12" key="1">
    <citation type="submission" date="2022-01" db="EMBL/GenBank/DDBJ databases">
        <authorList>
            <person name="Braso-Vives M."/>
        </authorList>
    </citation>
    <scope>NUCLEOTIDE SEQUENCE</scope>
</reference>
<dbReference type="PROSITE" id="PS50088">
    <property type="entry name" value="ANK_REPEAT"/>
    <property type="match status" value="3"/>
</dbReference>
<keyword evidence="4" id="KW-0677">Repeat</keyword>
<evidence type="ECO:0000256" key="7">
    <source>
        <dbReference type="ARBA" id="ARBA00023212"/>
    </source>
</evidence>
<dbReference type="PANTHER" id="PTHR46677">
    <property type="entry name" value="SMC5-SMC6 COMPLEX LOCALIZATION FACTOR PROTEIN 1"/>
    <property type="match status" value="1"/>
</dbReference>
<feature type="compositionally biased region" description="Basic and acidic residues" evidence="10">
    <location>
        <begin position="243"/>
        <end position="269"/>
    </location>
</feature>
<evidence type="ECO:0000259" key="11">
    <source>
        <dbReference type="SMART" id="SM00292"/>
    </source>
</evidence>
<keyword evidence="5" id="KW-0227">DNA damage</keyword>
<dbReference type="InterPro" id="IPR042479">
    <property type="entry name" value="Slf1"/>
</dbReference>
<dbReference type="InterPro" id="IPR036420">
    <property type="entry name" value="BRCT_dom_sf"/>
</dbReference>
<accession>A0A8J9VDX0</accession>
<dbReference type="InterPro" id="IPR001357">
    <property type="entry name" value="BRCT_dom"/>
</dbReference>
<dbReference type="PANTHER" id="PTHR46677:SF1">
    <property type="entry name" value="SMC5-SMC6 COMPLEX LOCALIZATION FACTOR PROTEIN 1"/>
    <property type="match status" value="1"/>
</dbReference>
<dbReference type="Pfam" id="PF23294">
    <property type="entry name" value="BRCT_TopB1_SLF1"/>
    <property type="match status" value="1"/>
</dbReference>
<dbReference type="GO" id="GO:0035861">
    <property type="term" value="C:site of double-strand break"/>
    <property type="evidence" value="ECO:0007669"/>
    <property type="project" value="TreeGrafter"/>
</dbReference>
<evidence type="ECO:0000256" key="8">
    <source>
        <dbReference type="ARBA" id="ARBA00023242"/>
    </source>
</evidence>
<dbReference type="SUPFAM" id="SSF52113">
    <property type="entry name" value="BRCT domain"/>
    <property type="match status" value="1"/>
</dbReference>
<name>A0A8J9VDX0_BRALA</name>
<evidence type="ECO:0000256" key="6">
    <source>
        <dbReference type="ARBA" id="ARBA00023204"/>
    </source>
</evidence>
<dbReference type="InterPro" id="IPR002110">
    <property type="entry name" value="Ankyrin_rpt"/>
</dbReference>
<feature type="compositionally biased region" description="Basic and acidic residues" evidence="10">
    <location>
        <begin position="859"/>
        <end position="876"/>
    </location>
</feature>
<dbReference type="CDD" id="cd17728">
    <property type="entry name" value="BRCT_TopBP1_rpt8"/>
    <property type="match status" value="1"/>
</dbReference>
<dbReference type="EMBL" id="OV696686">
    <property type="protein sequence ID" value="CAH1232321.1"/>
    <property type="molecule type" value="Genomic_DNA"/>
</dbReference>
<dbReference type="InterPro" id="IPR036770">
    <property type="entry name" value="Ankyrin_rpt-contain_sf"/>
</dbReference>
<evidence type="ECO:0000256" key="9">
    <source>
        <dbReference type="PROSITE-ProRule" id="PRU00023"/>
    </source>
</evidence>
<dbReference type="Proteomes" id="UP000838412">
    <property type="component" value="Chromosome 1"/>
</dbReference>
<feature type="region of interest" description="Disordered" evidence="10">
    <location>
        <begin position="836"/>
        <end position="914"/>
    </location>
</feature>
<feature type="region of interest" description="Disordered" evidence="10">
    <location>
        <begin position="590"/>
        <end position="610"/>
    </location>
</feature>
<dbReference type="FunFam" id="3.40.50.10190:FF:000018">
    <property type="entry name" value="DNA topoisomerase 2-binding protein 1"/>
    <property type="match status" value="1"/>
</dbReference>
<keyword evidence="8" id="KW-0539">Nucleus</keyword>
<dbReference type="SMART" id="SM00248">
    <property type="entry name" value="ANK"/>
    <property type="match status" value="3"/>
</dbReference>
<dbReference type="GO" id="GO:2000781">
    <property type="term" value="P:positive regulation of double-strand break repair"/>
    <property type="evidence" value="ECO:0007669"/>
    <property type="project" value="InterPro"/>
</dbReference>
<dbReference type="AlphaFoldDB" id="A0A8J9VDX0"/>
<evidence type="ECO:0000313" key="13">
    <source>
        <dbReference type="Proteomes" id="UP000838412"/>
    </source>
</evidence>
<evidence type="ECO:0000256" key="4">
    <source>
        <dbReference type="ARBA" id="ARBA00022737"/>
    </source>
</evidence>
<dbReference type="GO" id="GO:0006281">
    <property type="term" value="P:DNA repair"/>
    <property type="evidence" value="ECO:0007669"/>
    <property type="project" value="UniProtKB-KW"/>
</dbReference>
<dbReference type="PROSITE" id="PS50297">
    <property type="entry name" value="ANK_REP_REGION"/>
    <property type="match status" value="3"/>
</dbReference>
<keyword evidence="7" id="KW-0206">Cytoskeleton</keyword>
<dbReference type="SMART" id="SM00292">
    <property type="entry name" value="BRCT"/>
    <property type="match status" value="2"/>
</dbReference>
<keyword evidence="13" id="KW-1185">Reference proteome</keyword>
<dbReference type="InterPro" id="IPR057595">
    <property type="entry name" value="TopB1_SLF1_BRCT"/>
</dbReference>
<proteinExistence type="predicted"/>
<feature type="domain" description="BRCT" evidence="11">
    <location>
        <begin position="122"/>
        <end position="207"/>
    </location>
</feature>
<keyword evidence="6" id="KW-0234">DNA repair</keyword>
<evidence type="ECO:0000256" key="1">
    <source>
        <dbReference type="ARBA" id="ARBA00004123"/>
    </source>
</evidence>
<dbReference type="Gene3D" id="1.25.40.20">
    <property type="entry name" value="Ankyrin repeat-containing domain"/>
    <property type="match status" value="1"/>
</dbReference>
<evidence type="ECO:0000313" key="12">
    <source>
        <dbReference type="EMBL" id="CAH1232321.1"/>
    </source>
</evidence>
<dbReference type="InterPro" id="IPR049936">
    <property type="entry name" value="TopBP1_BRCT_8"/>
</dbReference>
<keyword evidence="3" id="KW-0963">Cytoplasm</keyword>